<comment type="catalytic activity">
    <reaction evidence="7 8">
        <text>a 6-O-methyl-2'-deoxyguanosine in DNA + L-cysteinyl-[protein] = S-methyl-L-cysteinyl-[protein] + a 2'-deoxyguanosine in DNA</text>
        <dbReference type="Rhea" id="RHEA:24000"/>
        <dbReference type="Rhea" id="RHEA-COMP:10131"/>
        <dbReference type="Rhea" id="RHEA-COMP:10132"/>
        <dbReference type="Rhea" id="RHEA-COMP:11367"/>
        <dbReference type="Rhea" id="RHEA-COMP:11368"/>
        <dbReference type="ChEBI" id="CHEBI:29950"/>
        <dbReference type="ChEBI" id="CHEBI:82612"/>
        <dbReference type="ChEBI" id="CHEBI:85445"/>
        <dbReference type="ChEBI" id="CHEBI:85448"/>
        <dbReference type="EC" id="2.1.1.63"/>
    </reaction>
</comment>
<evidence type="ECO:0000256" key="7">
    <source>
        <dbReference type="ARBA" id="ARBA00049348"/>
    </source>
</evidence>
<dbReference type="HAMAP" id="MF_00772">
    <property type="entry name" value="OGT"/>
    <property type="match status" value="1"/>
</dbReference>
<dbReference type="InterPro" id="IPR036388">
    <property type="entry name" value="WH-like_DNA-bd_sf"/>
</dbReference>
<dbReference type="EC" id="2.1.1.63" evidence="8"/>
<organism evidence="11 12">
    <name type="scientific">Mariniflexile ostreae</name>
    <dbReference type="NCBI Taxonomy" id="1520892"/>
    <lineage>
        <taxon>Bacteria</taxon>
        <taxon>Pseudomonadati</taxon>
        <taxon>Bacteroidota</taxon>
        <taxon>Flavobacteriia</taxon>
        <taxon>Flavobacteriales</taxon>
        <taxon>Flavobacteriaceae</taxon>
        <taxon>Mariniflexile</taxon>
    </lineage>
</organism>
<comment type="miscellaneous">
    <text evidence="8">This enzyme catalyzes only one turnover and therefore is not strictly catalytic. According to one definition, an enzyme is a biocatalyst that acts repeatedly and over many reaction cycles.</text>
</comment>
<sequence length="158" mass="17977">MRENCIITSPLGFTKIVGDEDGVSSITILDSEEKITDIIPVTLEECAFQLQEYFEGKRKNFNLKLNPEGTAFQKKVWKQLEQIPYAKTVSYLNLAKQLKDLKAIRAIASANSKNPLWIVIPCHRVISSDGSLIGYAGGLHRKKWLLEHENPYKQLKLF</sequence>
<evidence type="ECO:0000313" key="12">
    <source>
        <dbReference type="Proteomes" id="UP001589585"/>
    </source>
</evidence>
<keyword evidence="3 8" id="KW-0489">Methyltransferase</keyword>
<dbReference type="Proteomes" id="UP001589585">
    <property type="component" value="Unassembled WGS sequence"/>
</dbReference>
<dbReference type="Gene3D" id="3.30.160.70">
    <property type="entry name" value="Methylated DNA-protein cysteine methyltransferase domain"/>
    <property type="match status" value="1"/>
</dbReference>
<comment type="similarity">
    <text evidence="8">Belongs to the MGMT family.</text>
</comment>
<dbReference type="GO" id="GO:0003908">
    <property type="term" value="F:methylated-DNA-[protein]-cysteine S-methyltransferase activity"/>
    <property type="evidence" value="ECO:0007669"/>
    <property type="project" value="UniProtKB-EC"/>
</dbReference>
<dbReference type="SUPFAM" id="SSF46767">
    <property type="entry name" value="Methylated DNA-protein cysteine methyltransferase, C-terminal domain"/>
    <property type="match status" value="1"/>
</dbReference>
<keyword evidence="5 8" id="KW-0227">DNA damage</keyword>
<comment type="subcellular location">
    <subcellularLocation>
        <location evidence="8">Cytoplasm</location>
    </subcellularLocation>
</comment>
<dbReference type="InterPro" id="IPR008332">
    <property type="entry name" value="MethylG_MeTrfase_N"/>
</dbReference>
<dbReference type="Pfam" id="PF01035">
    <property type="entry name" value="DNA_binding_1"/>
    <property type="match status" value="1"/>
</dbReference>
<dbReference type="CDD" id="cd06445">
    <property type="entry name" value="ATase"/>
    <property type="match status" value="1"/>
</dbReference>
<name>A0ABV5F6X1_9FLAO</name>
<dbReference type="Gene3D" id="1.10.10.10">
    <property type="entry name" value="Winged helix-like DNA-binding domain superfamily/Winged helix DNA-binding domain"/>
    <property type="match status" value="1"/>
</dbReference>
<accession>A0ABV5F6X1</accession>
<gene>
    <name evidence="11" type="ORF">ACFFU9_00425</name>
</gene>
<comment type="function">
    <text evidence="8">Involved in the cellular defense against the biological effects of O6-methylguanine (O6-MeG) and O4-methylthymine (O4-MeT) in DNA. Repairs the methylated nucleobase in DNA by stoichiometrically transferring the methyl group to a cysteine residue in the enzyme. This is a suicide reaction: the enzyme is irreversibly inactivated.</text>
</comment>
<evidence type="ECO:0000259" key="9">
    <source>
        <dbReference type="Pfam" id="PF01035"/>
    </source>
</evidence>
<evidence type="ECO:0000256" key="3">
    <source>
        <dbReference type="ARBA" id="ARBA00022603"/>
    </source>
</evidence>
<dbReference type="PANTHER" id="PTHR10815:SF13">
    <property type="entry name" value="METHYLATED-DNA--PROTEIN-CYSTEINE METHYLTRANSFERASE"/>
    <property type="match status" value="1"/>
</dbReference>
<dbReference type="GO" id="GO:0032259">
    <property type="term" value="P:methylation"/>
    <property type="evidence" value="ECO:0007669"/>
    <property type="project" value="UniProtKB-KW"/>
</dbReference>
<reference evidence="11 12" key="1">
    <citation type="submission" date="2024-09" db="EMBL/GenBank/DDBJ databases">
        <authorList>
            <person name="Sun Q."/>
            <person name="Mori K."/>
        </authorList>
    </citation>
    <scope>NUCLEOTIDE SEQUENCE [LARGE SCALE GENOMIC DNA]</scope>
    <source>
        <strain evidence="11 12">CECT 8622</strain>
    </source>
</reference>
<dbReference type="EMBL" id="JBHMFC010000001">
    <property type="protein sequence ID" value="MFB9055195.1"/>
    <property type="molecule type" value="Genomic_DNA"/>
</dbReference>
<dbReference type="InterPro" id="IPR014048">
    <property type="entry name" value="MethylDNA_cys_MeTrfase_DNA-bd"/>
</dbReference>
<keyword evidence="4 8" id="KW-0808">Transferase</keyword>
<evidence type="ECO:0000256" key="2">
    <source>
        <dbReference type="ARBA" id="ARBA00022490"/>
    </source>
</evidence>
<dbReference type="InterPro" id="IPR036217">
    <property type="entry name" value="MethylDNA_cys_MeTrfase_DNAb"/>
</dbReference>
<dbReference type="PROSITE" id="PS00374">
    <property type="entry name" value="MGMT"/>
    <property type="match status" value="1"/>
</dbReference>
<evidence type="ECO:0000259" key="10">
    <source>
        <dbReference type="Pfam" id="PF02870"/>
    </source>
</evidence>
<keyword evidence="2 8" id="KW-0963">Cytoplasm</keyword>
<evidence type="ECO:0000256" key="8">
    <source>
        <dbReference type="HAMAP-Rule" id="MF_00772"/>
    </source>
</evidence>
<dbReference type="PANTHER" id="PTHR10815">
    <property type="entry name" value="METHYLATED-DNA--PROTEIN-CYSTEINE METHYLTRANSFERASE"/>
    <property type="match status" value="1"/>
</dbReference>
<evidence type="ECO:0000313" key="11">
    <source>
        <dbReference type="EMBL" id="MFB9055195.1"/>
    </source>
</evidence>
<dbReference type="InterPro" id="IPR036631">
    <property type="entry name" value="MGMT_N_sf"/>
</dbReference>
<feature type="domain" description="Methylguanine DNA methyltransferase ribonuclease-like" evidence="10">
    <location>
        <begin position="7"/>
        <end position="66"/>
    </location>
</feature>
<comment type="caution">
    <text evidence="11">The sequence shown here is derived from an EMBL/GenBank/DDBJ whole genome shotgun (WGS) entry which is preliminary data.</text>
</comment>
<dbReference type="InterPro" id="IPR023546">
    <property type="entry name" value="MGMT"/>
</dbReference>
<evidence type="ECO:0000256" key="4">
    <source>
        <dbReference type="ARBA" id="ARBA00022679"/>
    </source>
</evidence>
<keyword evidence="12" id="KW-1185">Reference proteome</keyword>
<feature type="active site" description="Nucleophile; methyl group acceptor" evidence="8">
    <location>
        <position position="122"/>
    </location>
</feature>
<dbReference type="NCBIfam" id="TIGR00589">
    <property type="entry name" value="ogt"/>
    <property type="match status" value="1"/>
</dbReference>
<dbReference type="SUPFAM" id="SSF53155">
    <property type="entry name" value="Methylated DNA-protein cysteine methyltransferase domain"/>
    <property type="match status" value="1"/>
</dbReference>
<evidence type="ECO:0000256" key="1">
    <source>
        <dbReference type="ARBA" id="ARBA00001286"/>
    </source>
</evidence>
<protein>
    <recommendedName>
        <fullName evidence="8">Methylated-DNA--protein-cysteine methyltransferase</fullName>
        <ecNumber evidence="8">2.1.1.63</ecNumber>
    </recommendedName>
    <alternativeName>
        <fullName evidence="8">6-O-methylguanine-DNA methyltransferase</fullName>
        <shortName evidence="8">MGMT</shortName>
    </alternativeName>
    <alternativeName>
        <fullName evidence="8">O-6-methylguanine-DNA-alkyltransferase</fullName>
    </alternativeName>
</protein>
<feature type="domain" description="Methylated-DNA-[protein]-cysteine S-methyltransferase DNA binding" evidence="9">
    <location>
        <begin position="71"/>
        <end position="150"/>
    </location>
</feature>
<proteinExistence type="inferred from homology"/>
<comment type="catalytic activity">
    <reaction evidence="1 8">
        <text>a 4-O-methyl-thymidine in DNA + L-cysteinyl-[protein] = a thymidine in DNA + S-methyl-L-cysteinyl-[protein]</text>
        <dbReference type="Rhea" id="RHEA:53428"/>
        <dbReference type="Rhea" id="RHEA-COMP:10131"/>
        <dbReference type="Rhea" id="RHEA-COMP:10132"/>
        <dbReference type="Rhea" id="RHEA-COMP:13555"/>
        <dbReference type="Rhea" id="RHEA-COMP:13556"/>
        <dbReference type="ChEBI" id="CHEBI:29950"/>
        <dbReference type="ChEBI" id="CHEBI:82612"/>
        <dbReference type="ChEBI" id="CHEBI:137386"/>
        <dbReference type="ChEBI" id="CHEBI:137387"/>
        <dbReference type="EC" id="2.1.1.63"/>
    </reaction>
</comment>
<evidence type="ECO:0000256" key="6">
    <source>
        <dbReference type="ARBA" id="ARBA00023204"/>
    </source>
</evidence>
<dbReference type="RefSeq" id="WP_379859381.1">
    <property type="nucleotide sequence ID" value="NZ_JBHMFC010000001.1"/>
</dbReference>
<keyword evidence="6 8" id="KW-0234">DNA repair</keyword>
<dbReference type="InterPro" id="IPR001497">
    <property type="entry name" value="MethylDNA_cys_MeTrfase_AS"/>
</dbReference>
<dbReference type="Pfam" id="PF02870">
    <property type="entry name" value="Methyltransf_1N"/>
    <property type="match status" value="1"/>
</dbReference>
<evidence type="ECO:0000256" key="5">
    <source>
        <dbReference type="ARBA" id="ARBA00022763"/>
    </source>
</evidence>